<dbReference type="AlphaFoldDB" id="A0A1X9YWN3"/>
<gene>
    <name evidence="1" type="ORF">CA264_18585</name>
</gene>
<dbReference type="Proteomes" id="UP000266292">
    <property type="component" value="Chromosome"/>
</dbReference>
<dbReference type="KEGG" id="pact:CA264_18585"/>
<name>A0A1X9YWN3_9BACT</name>
<organism evidence="1 2">
    <name type="scientific">Pontibacter actiniarum</name>
    <dbReference type="NCBI Taxonomy" id="323450"/>
    <lineage>
        <taxon>Bacteria</taxon>
        <taxon>Pseudomonadati</taxon>
        <taxon>Bacteroidota</taxon>
        <taxon>Cytophagia</taxon>
        <taxon>Cytophagales</taxon>
        <taxon>Hymenobacteraceae</taxon>
        <taxon>Pontibacter</taxon>
    </lineage>
</organism>
<dbReference type="RefSeq" id="WP_025608905.1">
    <property type="nucleotide sequence ID" value="NZ_CP021235.1"/>
</dbReference>
<evidence type="ECO:0000313" key="2">
    <source>
        <dbReference type="Proteomes" id="UP000266292"/>
    </source>
</evidence>
<proteinExistence type="predicted"/>
<dbReference type="PROSITE" id="PS51257">
    <property type="entry name" value="PROKAR_LIPOPROTEIN"/>
    <property type="match status" value="1"/>
</dbReference>
<evidence type="ECO:0000313" key="1">
    <source>
        <dbReference type="EMBL" id="ARS37268.1"/>
    </source>
</evidence>
<sequence length="72" mass="8053">MRKIIALLLIAVSAGCQQENKTYQVNVLDASGSLRESYVTSNVEYDGCFVRFKDSISEEEYSLSGNIEVKEL</sequence>
<reference evidence="2" key="1">
    <citation type="submission" date="2017-05" db="EMBL/GenBank/DDBJ databases">
        <authorList>
            <person name="Ray J."/>
            <person name="Price M."/>
            <person name="Deutschbauer A."/>
        </authorList>
    </citation>
    <scope>NUCLEOTIDE SEQUENCE [LARGE SCALE GENOMIC DNA]</scope>
    <source>
        <strain evidence="2">DSM 19842</strain>
    </source>
</reference>
<keyword evidence="2" id="KW-1185">Reference proteome</keyword>
<dbReference type="EMBL" id="CP021235">
    <property type="protein sequence ID" value="ARS37268.1"/>
    <property type="molecule type" value="Genomic_DNA"/>
</dbReference>
<accession>A0A1X9YWN3</accession>
<protein>
    <submittedName>
        <fullName evidence="1">Uncharacterized protein</fullName>
    </submittedName>
</protein>